<dbReference type="CDD" id="cd13889">
    <property type="entry name" value="CuRO_3_BOD"/>
    <property type="match status" value="1"/>
</dbReference>
<organism evidence="6">
    <name type="scientific">Gaeumannomyces tritici (strain R3-111a-1)</name>
    <name type="common">Wheat and barley take-all root rot fungus</name>
    <name type="synonym">Gaeumannomyces graminis var. tritici</name>
    <dbReference type="NCBI Taxonomy" id="644352"/>
    <lineage>
        <taxon>Eukaryota</taxon>
        <taxon>Fungi</taxon>
        <taxon>Dikarya</taxon>
        <taxon>Ascomycota</taxon>
        <taxon>Pezizomycotina</taxon>
        <taxon>Sordariomycetes</taxon>
        <taxon>Sordariomycetidae</taxon>
        <taxon>Magnaporthales</taxon>
        <taxon>Magnaporthaceae</taxon>
        <taxon>Gaeumannomyces</taxon>
    </lineage>
</organism>
<dbReference type="PANTHER" id="PTHR48267">
    <property type="entry name" value="CUPREDOXIN SUPERFAMILY PROTEIN"/>
    <property type="match status" value="1"/>
</dbReference>
<dbReference type="RefSeq" id="XP_009226015.1">
    <property type="nucleotide sequence ID" value="XM_009227751.1"/>
</dbReference>
<reference evidence="6" key="3">
    <citation type="submission" date="2010-09" db="EMBL/GenBank/DDBJ databases">
        <title>Annotation of Gaeumannomyces graminis var. tritici R3-111a-1.</title>
        <authorList>
            <consortium name="The Broad Institute Genome Sequencing Platform"/>
            <person name="Ma L.-J."/>
            <person name="Dead R."/>
            <person name="Young S.K."/>
            <person name="Zeng Q."/>
            <person name="Gargeya S."/>
            <person name="Fitzgerald M."/>
            <person name="Haas B."/>
            <person name="Abouelleil A."/>
            <person name="Alvarado L."/>
            <person name="Arachchi H.M."/>
            <person name="Berlin A."/>
            <person name="Brown A."/>
            <person name="Chapman S.B."/>
            <person name="Chen Z."/>
            <person name="Dunbar C."/>
            <person name="Freedman E."/>
            <person name="Gearin G."/>
            <person name="Gellesch M."/>
            <person name="Goldberg J."/>
            <person name="Griggs A."/>
            <person name="Gujja S."/>
            <person name="Heiman D."/>
            <person name="Howarth C."/>
            <person name="Larson L."/>
            <person name="Lui A."/>
            <person name="MacDonald P.J.P."/>
            <person name="Mehta T."/>
            <person name="Montmayeur A."/>
            <person name="Murphy C."/>
            <person name="Neiman D."/>
            <person name="Pearson M."/>
            <person name="Priest M."/>
            <person name="Roberts A."/>
            <person name="Saif S."/>
            <person name="Shea T."/>
            <person name="Shenoy N."/>
            <person name="Sisk P."/>
            <person name="Stolte C."/>
            <person name="Sykes S."/>
            <person name="Yandava C."/>
            <person name="Wortman J."/>
            <person name="Nusbaum C."/>
            <person name="Birren B."/>
        </authorList>
    </citation>
    <scope>NUCLEOTIDE SEQUENCE</scope>
    <source>
        <strain evidence="6">R3-111a-1</strain>
    </source>
</reference>
<dbReference type="AlphaFoldDB" id="J3P8Q7"/>
<evidence type="ECO:0000313" key="8">
    <source>
        <dbReference type="Proteomes" id="UP000006039"/>
    </source>
</evidence>
<dbReference type="Proteomes" id="UP000006039">
    <property type="component" value="Unassembled WGS sequence"/>
</dbReference>
<evidence type="ECO:0000259" key="4">
    <source>
        <dbReference type="Pfam" id="PF07731"/>
    </source>
</evidence>
<feature type="domain" description="Plastocyanin-like" evidence="5">
    <location>
        <begin position="73"/>
        <end position="183"/>
    </location>
</feature>
<evidence type="ECO:0000256" key="3">
    <source>
        <dbReference type="SAM" id="MobiDB-lite"/>
    </source>
</evidence>
<dbReference type="GO" id="GO:0005507">
    <property type="term" value="F:copper ion binding"/>
    <property type="evidence" value="ECO:0007669"/>
    <property type="project" value="InterPro"/>
</dbReference>
<dbReference type="InterPro" id="IPR008972">
    <property type="entry name" value="Cupredoxin"/>
</dbReference>
<evidence type="ECO:0000256" key="1">
    <source>
        <dbReference type="ARBA" id="ARBA00010609"/>
    </source>
</evidence>
<accession>J3P8Q7</accession>
<dbReference type="eggNOG" id="ENOG502QR4X">
    <property type="taxonomic scope" value="Eukaryota"/>
</dbReference>
<gene>
    <name evidence="7" type="primary">20350350</name>
    <name evidence="6" type="ORF">GGTG_09892</name>
</gene>
<dbReference type="Gene3D" id="2.60.40.420">
    <property type="entry name" value="Cupredoxins - blue copper proteins"/>
    <property type="match status" value="3"/>
</dbReference>
<sequence length="599" mass="67920">MTNMDPAVHKQHVHEDHAPLTRRKDWESPPYKYIYNFPLPIPPVKRPLQIVTNTSTGRPIWYYEVEIKPFSQQVYPNLGPARMVGYDGISPGPTFIVPRGQETIVRFVNNAQLPNSVHLHGSYSRAPFDGWAEDTTNPGQYKDYYYPNSQEGRMMWYHDHAVAITAENAYFGQAGAYIIEDPAERALNLPSGYGEFDIPLIITSKQYNNDGTLFSPAGERDSLWGDVIHVNGQPWPFFNVQPRKYRLRFLDASVSRSFSLFFAKSTALKTKLDFQVIASDAGLLETPVTSNRLWMSLAERWEVVFDFSQYAGQSIELRNEEDVGDVGTDKDYKETGKIMKFNVASRLASPDTSVVPARLREVAFPPSRSIVDHSFRFERGGSEWLINGVGFADVANRVLARPQRGTVEVWELINNSGGWTHPIHVHLVDFKILRREGGRERGVQPYEAAGLKDVVWLAKNERVLIEAHYEPWDGLYMFHCHNLIHEDHDMMAAFNVTSLPDFAFDRNSSNARFLDPMDPLWRPKPYQVADLRARTGPFSPAAIEQRVQFMASFNPYPDVAAVNAALTLYHATRTAGAALPRRTAAAAPSSMRIDRRIVV</sequence>
<reference evidence="8" key="1">
    <citation type="submission" date="2010-07" db="EMBL/GenBank/DDBJ databases">
        <title>The genome sequence of Gaeumannomyces graminis var. tritici strain R3-111a-1.</title>
        <authorList>
            <consortium name="The Broad Institute Genome Sequencing Platform"/>
            <person name="Ma L.-J."/>
            <person name="Dead R."/>
            <person name="Young S."/>
            <person name="Zeng Q."/>
            <person name="Koehrsen M."/>
            <person name="Alvarado L."/>
            <person name="Berlin A."/>
            <person name="Chapman S.B."/>
            <person name="Chen Z."/>
            <person name="Freedman E."/>
            <person name="Gellesch M."/>
            <person name="Goldberg J."/>
            <person name="Griggs A."/>
            <person name="Gujja S."/>
            <person name="Heilman E.R."/>
            <person name="Heiman D."/>
            <person name="Hepburn T."/>
            <person name="Howarth C."/>
            <person name="Jen D."/>
            <person name="Larson L."/>
            <person name="Mehta T."/>
            <person name="Neiman D."/>
            <person name="Pearson M."/>
            <person name="Roberts A."/>
            <person name="Saif S."/>
            <person name="Shea T."/>
            <person name="Shenoy N."/>
            <person name="Sisk P."/>
            <person name="Stolte C."/>
            <person name="Sykes S."/>
            <person name="Walk T."/>
            <person name="White J."/>
            <person name="Yandava C."/>
            <person name="Haas B."/>
            <person name="Nusbaum C."/>
            <person name="Birren B."/>
        </authorList>
    </citation>
    <scope>NUCLEOTIDE SEQUENCE [LARGE SCALE GENOMIC DNA]</scope>
    <source>
        <strain evidence="8">R3-111a-1</strain>
    </source>
</reference>
<reference evidence="7" key="5">
    <citation type="submission" date="2018-04" db="UniProtKB">
        <authorList>
            <consortium name="EnsemblFungi"/>
        </authorList>
    </citation>
    <scope>IDENTIFICATION</scope>
    <source>
        <strain evidence="7">R3-111a-1</strain>
    </source>
</reference>
<evidence type="ECO:0000256" key="2">
    <source>
        <dbReference type="ARBA" id="ARBA00023008"/>
    </source>
</evidence>
<proteinExistence type="inferred from homology"/>
<keyword evidence="2" id="KW-0186">Copper</keyword>
<dbReference type="SUPFAM" id="SSF49503">
    <property type="entry name" value="Cupredoxins"/>
    <property type="match status" value="3"/>
</dbReference>
<comment type="similarity">
    <text evidence="1">Belongs to the multicopper oxidase family.</text>
</comment>
<keyword evidence="8" id="KW-1185">Reference proteome</keyword>
<protein>
    <recommendedName>
        <fullName evidence="9">Bilirubin oxidase</fullName>
    </recommendedName>
</protein>
<dbReference type="HOGENOM" id="CLU_009100_2_2_1"/>
<dbReference type="InterPro" id="IPR011707">
    <property type="entry name" value="Cu-oxidase-like_N"/>
</dbReference>
<dbReference type="Pfam" id="PF07731">
    <property type="entry name" value="Cu-oxidase_2"/>
    <property type="match status" value="1"/>
</dbReference>
<reference evidence="6" key="2">
    <citation type="submission" date="2010-07" db="EMBL/GenBank/DDBJ databases">
        <authorList>
            <consortium name="The Broad Institute Genome Sequencing Platform"/>
            <consortium name="Broad Institute Genome Sequencing Center for Infectious Disease"/>
            <person name="Ma L.-J."/>
            <person name="Dead R."/>
            <person name="Young S."/>
            <person name="Zeng Q."/>
            <person name="Koehrsen M."/>
            <person name="Alvarado L."/>
            <person name="Berlin A."/>
            <person name="Chapman S.B."/>
            <person name="Chen Z."/>
            <person name="Freedman E."/>
            <person name="Gellesch M."/>
            <person name="Goldberg J."/>
            <person name="Griggs A."/>
            <person name="Gujja S."/>
            <person name="Heilman E.R."/>
            <person name="Heiman D."/>
            <person name="Hepburn T."/>
            <person name="Howarth C."/>
            <person name="Jen D."/>
            <person name="Larson L."/>
            <person name="Mehta T."/>
            <person name="Neiman D."/>
            <person name="Pearson M."/>
            <person name="Roberts A."/>
            <person name="Saif S."/>
            <person name="Shea T."/>
            <person name="Shenoy N."/>
            <person name="Sisk P."/>
            <person name="Stolte C."/>
            <person name="Sykes S."/>
            <person name="Walk T."/>
            <person name="White J."/>
            <person name="Yandava C."/>
            <person name="Haas B."/>
            <person name="Nusbaum C."/>
            <person name="Birren B."/>
        </authorList>
    </citation>
    <scope>NUCLEOTIDE SEQUENCE</scope>
    <source>
        <strain evidence="6">R3-111a-1</strain>
    </source>
</reference>
<dbReference type="OrthoDB" id="262547at2759"/>
<dbReference type="VEuPathDB" id="FungiDB:GGTG_09892"/>
<feature type="domain" description="Plastocyanin-like" evidence="4">
    <location>
        <begin position="371"/>
        <end position="497"/>
    </location>
</feature>
<dbReference type="STRING" id="644352.J3P8Q7"/>
<dbReference type="InterPro" id="IPR045087">
    <property type="entry name" value="Cu-oxidase_fam"/>
</dbReference>
<dbReference type="EnsemblFungi" id="EJT73041">
    <property type="protein sequence ID" value="EJT73041"/>
    <property type="gene ID" value="GGTG_09892"/>
</dbReference>
<dbReference type="InterPro" id="IPR011706">
    <property type="entry name" value="Cu-oxidase_C"/>
</dbReference>
<dbReference type="GeneID" id="20350350"/>
<evidence type="ECO:0000313" key="6">
    <source>
        <dbReference type="EMBL" id="EJT73041.1"/>
    </source>
</evidence>
<evidence type="ECO:0000259" key="5">
    <source>
        <dbReference type="Pfam" id="PF07732"/>
    </source>
</evidence>
<dbReference type="PANTHER" id="PTHR48267:SF1">
    <property type="entry name" value="BILIRUBIN OXIDASE"/>
    <property type="match status" value="1"/>
</dbReference>
<feature type="region of interest" description="Disordered" evidence="3">
    <location>
        <begin position="1"/>
        <end position="21"/>
    </location>
</feature>
<dbReference type="EMBL" id="GL385399">
    <property type="protein sequence ID" value="EJT73041.1"/>
    <property type="molecule type" value="Genomic_DNA"/>
</dbReference>
<reference evidence="7" key="4">
    <citation type="journal article" date="2015" name="G3 (Bethesda)">
        <title>Genome sequences of three phytopathogenic species of the Magnaporthaceae family of fungi.</title>
        <authorList>
            <person name="Okagaki L.H."/>
            <person name="Nunes C.C."/>
            <person name="Sailsbery J."/>
            <person name="Clay B."/>
            <person name="Brown D."/>
            <person name="John T."/>
            <person name="Oh Y."/>
            <person name="Young N."/>
            <person name="Fitzgerald M."/>
            <person name="Haas B.J."/>
            <person name="Zeng Q."/>
            <person name="Young S."/>
            <person name="Adiconis X."/>
            <person name="Fan L."/>
            <person name="Levin J.Z."/>
            <person name="Mitchell T.K."/>
            <person name="Okubara P.A."/>
            <person name="Farman M.L."/>
            <person name="Kohn L.M."/>
            <person name="Birren B."/>
            <person name="Ma L.-J."/>
            <person name="Dean R.A."/>
        </authorList>
    </citation>
    <scope>NUCLEOTIDE SEQUENCE</scope>
    <source>
        <strain evidence="7">R3-111a-1</strain>
    </source>
</reference>
<name>J3P8Q7_GAET3</name>
<dbReference type="Pfam" id="PF07732">
    <property type="entry name" value="Cu-oxidase_3"/>
    <property type="match status" value="1"/>
</dbReference>
<evidence type="ECO:0008006" key="9">
    <source>
        <dbReference type="Google" id="ProtNLM"/>
    </source>
</evidence>
<dbReference type="GO" id="GO:0016491">
    <property type="term" value="F:oxidoreductase activity"/>
    <property type="evidence" value="ECO:0007669"/>
    <property type="project" value="InterPro"/>
</dbReference>
<evidence type="ECO:0000313" key="7">
    <source>
        <dbReference type="EnsemblFungi" id="EJT73041"/>
    </source>
</evidence>